<evidence type="ECO:0000313" key="10">
    <source>
        <dbReference type="Proteomes" id="UP000515154"/>
    </source>
</evidence>
<accession>A0A6P7TBX9</accession>
<organism evidence="10 11">
    <name type="scientific">Octopus sinensis</name>
    <name type="common">East Asian common octopus</name>
    <dbReference type="NCBI Taxonomy" id="2607531"/>
    <lineage>
        <taxon>Eukaryota</taxon>
        <taxon>Metazoa</taxon>
        <taxon>Spiralia</taxon>
        <taxon>Lophotrochozoa</taxon>
        <taxon>Mollusca</taxon>
        <taxon>Cephalopoda</taxon>
        <taxon>Coleoidea</taxon>
        <taxon>Octopodiformes</taxon>
        <taxon>Octopoda</taxon>
        <taxon>Incirrata</taxon>
        <taxon>Octopodidae</taxon>
        <taxon>Octopus</taxon>
    </lineage>
</organism>
<keyword evidence="4 9" id="KW-0812">Transmembrane</keyword>
<dbReference type="PANTHER" id="PTHR11893">
    <property type="entry name" value="INNEXIN"/>
    <property type="match status" value="1"/>
</dbReference>
<comment type="function">
    <text evidence="9">Structural component of the gap junctions.</text>
</comment>
<dbReference type="PROSITE" id="PS51013">
    <property type="entry name" value="PANNEXIN"/>
    <property type="match status" value="1"/>
</dbReference>
<dbReference type="RefSeq" id="XP_029647587.1">
    <property type="nucleotide sequence ID" value="XM_029791727.2"/>
</dbReference>
<comment type="similarity">
    <text evidence="9">Belongs to the pannexin family.</text>
</comment>
<keyword evidence="5 9" id="KW-1133">Transmembrane helix</keyword>
<evidence type="ECO:0000256" key="9">
    <source>
        <dbReference type="RuleBase" id="RU010713"/>
    </source>
</evidence>
<keyword evidence="8 9" id="KW-0407">Ion channel</keyword>
<feature type="transmembrane region" description="Helical" evidence="9">
    <location>
        <begin position="40"/>
        <end position="60"/>
    </location>
</feature>
<evidence type="ECO:0000256" key="8">
    <source>
        <dbReference type="ARBA" id="ARBA00023303"/>
    </source>
</evidence>
<dbReference type="GO" id="GO:0034220">
    <property type="term" value="P:monoatomic ion transmembrane transport"/>
    <property type="evidence" value="ECO:0007669"/>
    <property type="project" value="UniProtKB-KW"/>
</dbReference>
<evidence type="ECO:0000256" key="2">
    <source>
        <dbReference type="ARBA" id="ARBA00022448"/>
    </source>
</evidence>
<evidence type="ECO:0000256" key="5">
    <source>
        <dbReference type="ARBA" id="ARBA00022989"/>
    </source>
</evidence>
<dbReference type="InterPro" id="IPR000990">
    <property type="entry name" value="Innexin"/>
</dbReference>
<dbReference type="PANTHER" id="PTHR11893:SF36">
    <property type="entry name" value="INNEXIN-5"/>
    <property type="match status" value="1"/>
</dbReference>
<dbReference type="GO" id="GO:0005886">
    <property type="term" value="C:plasma membrane"/>
    <property type="evidence" value="ECO:0007669"/>
    <property type="project" value="UniProtKB-SubCell"/>
</dbReference>
<evidence type="ECO:0000256" key="6">
    <source>
        <dbReference type="ARBA" id="ARBA00023065"/>
    </source>
</evidence>
<feature type="transmembrane region" description="Helical" evidence="9">
    <location>
        <begin position="292"/>
        <end position="316"/>
    </location>
</feature>
<keyword evidence="2 9" id="KW-0813">Transport</keyword>
<evidence type="ECO:0000256" key="3">
    <source>
        <dbReference type="ARBA" id="ARBA00022475"/>
    </source>
</evidence>
<keyword evidence="7 9" id="KW-0472">Membrane</keyword>
<keyword evidence="3" id="KW-1003">Cell membrane</keyword>
<dbReference type="Pfam" id="PF00876">
    <property type="entry name" value="Innexin"/>
    <property type="match status" value="1"/>
</dbReference>
<name>A0A6P7TBX9_9MOLL</name>
<keyword evidence="10" id="KW-1185">Reference proteome</keyword>
<dbReference type="PRINTS" id="PR01262">
    <property type="entry name" value="INNEXIN"/>
</dbReference>
<evidence type="ECO:0000256" key="4">
    <source>
        <dbReference type="ARBA" id="ARBA00022692"/>
    </source>
</evidence>
<evidence type="ECO:0000256" key="1">
    <source>
        <dbReference type="ARBA" id="ARBA00004651"/>
    </source>
</evidence>
<evidence type="ECO:0000256" key="7">
    <source>
        <dbReference type="ARBA" id="ARBA00023136"/>
    </source>
</evidence>
<keyword evidence="6 9" id="KW-0406">Ion transport</keyword>
<reference evidence="11" key="1">
    <citation type="submission" date="2025-08" db="UniProtKB">
        <authorList>
            <consortium name="RefSeq"/>
        </authorList>
    </citation>
    <scope>IDENTIFICATION</scope>
</reference>
<dbReference type="Proteomes" id="UP000515154">
    <property type="component" value="Linkage group LG18"/>
</dbReference>
<proteinExistence type="inferred from homology"/>
<dbReference type="AlphaFoldDB" id="A0A6P7TBX9"/>
<protein>
    <recommendedName>
        <fullName evidence="9">Innexin</fullName>
    </recommendedName>
</protein>
<gene>
    <name evidence="11" type="primary">LOC115221524</name>
    <name evidence="9" type="synonym">inx</name>
</gene>
<dbReference type="KEGG" id="osn:115221524"/>
<comment type="caution">
    <text evidence="9">Lacks conserved residue(s) required for the propagation of feature annotation.</text>
</comment>
<sequence length="449" mass="52216">MADTLEHLDGFSSIIAAFLAKKLVSQTEFNEDLCSAISHVWTVFLLIIFAVIVTFTYLIGEPIHCLAPANWLEQEVNYAKAYCWISNTYYIGMKFPIPMDPGTRTQEEITYYQWAPMIFLFMAALFKTPDWVWRVVNSVSGIRLKKIITLAQSSLLDSPEKYKKNIKNIACFIDMWLEGCWKRKLHRVKTIKGKDLNFSWIPFSKKEGTYFISFYVLVKILYTVNIIGQFFLLNAFLSDTFTPFDIFRTVPSKGSVRFPRVTLCDLELRQLQNIQLYTIQCVLPVNIFNEKIFIFLWFWLIFVAVATCANVLLWIYRAIFSKGQNKYVLHHLSPSKSIIIKSDGKKMFKHFINDYLRSDGFFILRMIAKNTTNLVLEDLLKELWHLYNERIDQNFQEPGCNTFNDILKENSPAPHILKSLIQKKNISPPPIRTSPIKVLSTIPEEPSES</sequence>
<comment type="subcellular location">
    <subcellularLocation>
        <location evidence="1 9">Cell membrane</location>
        <topology evidence="1 9">Multi-pass membrane protein</topology>
    </subcellularLocation>
</comment>
<feature type="transmembrane region" description="Helical" evidence="9">
    <location>
        <begin position="210"/>
        <end position="232"/>
    </location>
</feature>
<dbReference type="GO" id="GO:0005921">
    <property type="term" value="C:gap junction"/>
    <property type="evidence" value="ECO:0007669"/>
    <property type="project" value="UniProtKB-UniRule"/>
</dbReference>
<evidence type="ECO:0000313" key="11">
    <source>
        <dbReference type="RefSeq" id="XP_029647587.1"/>
    </source>
</evidence>